<feature type="region of interest" description="Disordered" evidence="1">
    <location>
        <begin position="121"/>
        <end position="166"/>
    </location>
</feature>
<dbReference type="InterPro" id="IPR029526">
    <property type="entry name" value="PGBD"/>
</dbReference>
<evidence type="ECO:0000313" key="4">
    <source>
        <dbReference type="RefSeq" id="XP_025413129.1"/>
    </source>
</evidence>
<accession>A0A8B8FQB3</accession>
<feature type="compositionally biased region" description="Low complexity" evidence="1">
    <location>
        <begin position="144"/>
        <end position="158"/>
    </location>
</feature>
<evidence type="ECO:0000313" key="3">
    <source>
        <dbReference type="Proteomes" id="UP000694846"/>
    </source>
</evidence>
<name>A0A8B8FQB3_9HEMI</name>
<dbReference type="OrthoDB" id="122438at2759"/>
<evidence type="ECO:0000259" key="2">
    <source>
        <dbReference type="Pfam" id="PF13843"/>
    </source>
</evidence>
<dbReference type="PANTHER" id="PTHR47272:SF2">
    <property type="entry name" value="PIGGYBAC TRANSPOSABLE ELEMENT-DERIVED PROTEIN 3-LIKE"/>
    <property type="match status" value="1"/>
</dbReference>
<dbReference type="GeneID" id="112685448"/>
<feature type="compositionally biased region" description="Polar residues" evidence="1">
    <location>
        <begin position="121"/>
        <end position="136"/>
    </location>
</feature>
<proteinExistence type="predicted"/>
<dbReference type="RefSeq" id="XP_025413129.1">
    <property type="nucleotide sequence ID" value="XM_025557344.1"/>
</dbReference>
<sequence>MFSYHIIKTTVASFFFKFFCVLNTNLFVKQKFYVFSGQEGNDMNRNKLNDEELLQILFNTNWSDSEDGLDNSDHEQDLNNVQIPEHVDYPTNVNDEVSFDLLDLPVEMQFDTGETLILPSDSKSNLTYQNQNTTPRRSIRQAFSSPTESTSNTTNQSHSRPKEKNIELTNLKWKKGNLITPSACLKFNEPTLHNDLLSLETPLDFFAYFFNNELLIKIKEETELYSVQLNPNKPVTLSIDEIKRYLGICIYASVLHVPKIRDYWSVDLGFPLIYNTMSRNRFELIKSVLHFNNNATMLLPNNPNHDRLHKLRPIIDHLNNRFSSIPCKETLSLDEQLCATKAKSYMKQYLPDKPHKWGFKLFILTDTQGYAYRFEIYSGQENNPIFRKTTEPDFGASSNVVIRLTRNVPVNSNHKIYFDNYYTAIPMMEYLYNKNIYSLGTVRLNRLPNCPLPDKNQEKKMKRGDSIEYITSYKSAPISAVTWKDNKAVKLVSTYCGEIPKSEMTRFDRIKKSNIIIDCPMLIKEYNKHMGGVDLLDSHIGRYKIRFRSHKWYMRLFYHLIDLTVVNSWTLFKRVKEIKKENSNIELADWRKQLAFTLIQSGQIRTSGRGRPSSSLEVKIASTRPQSFRPIKEVRTDKFDHWPQITDKRERCKMPSCKGFTYLKCTKCTVFLCLNRNKNCFTNYHM</sequence>
<evidence type="ECO:0000256" key="1">
    <source>
        <dbReference type="SAM" id="MobiDB-lite"/>
    </source>
</evidence>
<reference evidence="4" key="1">
    <citation type="submission" date="2025-08" db="UniProtKB">
        <authorList>
            <consortium name="RefSeq"/>
        </authorList>
    </citation>
    <scope>IDENTIFICATION</scope>
    <source>
        <tissue evidence="4">Whole body</tissue>
    </source>
</reference>
<gene>
    <name evidence="4" type="primary">LOC112685448</name>
</gene>
<dbReference type="AlphaFoldDB" id="A0A8B8FQB3"/>
<dbReference type="PANTHER" id="PTHR47272">
    <property type="entry name" value="DDE_TNP_1_7 DOMAIN-CONTAINING PROTEIN"/>
    <property type="match status" value="1"/>
</dbReference>
<keyword evidence="3" id="KW-1185">Reference proteome</keyword>
<protein>
    <submittedName>
        <fullName evidence="4">PiggyBac transposable element-derived protein 2-like</fullName>
    </submittedName>
</protein>
<dbReference type="Proteomes" id="UP000694846">
    <property type="component" value="Unplaced"/>
</dbReference>
<organism evidence="3 4">
    <name type="scientific">Sipha flava</name>
    <name type="common">yellow sugarcane aphid</name>
    <dbReference type="NCBI Taxonomy" id="143950"/>
    <lineage>
        <taxon>Eukaryota</taxon>
        <taxon>Metazoa</taxon>
        <taxon>Ecdysozoa</taxon>
        <taxon>Arthropoda</taxon>
        <taxon>Hexapoda</taxon>
        <taxon>Insecta</taxon>
        <taxon>Pterygota</taxon>
        <taxon>Neoptera</taxon>
        <taxon>Paraneoptera</taxon>
        <taxon>Hemiptera</taxon>
        <taxon>Sternorrhyncha</taxon>
        <taxon>Aphidomorpha</taxon>
        <taxon>Aphidoidea</taxon>
        <taxon>Aphididae</taxon>
        <taxon>Sipha</taxon>
    </lineage>
</organism>
<feature type="domain" description="PiggyBac transposable element-derived protein" evidence="2">
    <location>
        <begin position="201"/>
        <end position="569"/>
    </location>
</feature>
<dbReference type="Pfam" id="PF13843">
    <property type="entry name" value="DDE_Tnp_1_7"/>
    <property type="match status" value="1"/>
</dbReference>